<evidence type="ECO:0000256" key="1">
    <source>
        <dbReference type="ARBA" id="ARBA00000085"/>
    </source>
</evidence>
<evidence type="ECO:0000256" key="2">
    <source>
        <dbReference type="ARBA" id="ARBA00012438"/>
    </source>
</evidence>
<evidence type="ECO:0000259" key="8">
    <source>
        <dbReference type="PROSITE" id="PS50109"/>
    </source>
</evidence>
<dbReference type="InterPro" id="IPR000700">
    <property type="entry name" value="PAS-assoc_C"/>
</dbReference>
<dbReference type="Gene3D" id="3.30.565.10">
    <property type="entry name" value="Histidine kinase-like ATPase, C-terminal domain"/>
    <property type="match status" value="1"/>
</dbReference>
<dbReference type="Gene3D" id="3.40.50.2300">
    <property type="match status" value="1"/>
</dbReference>
<evidence type="ECO:0000259" key="9">
    <source>
        <dbReference type="PROSITE" id="PS50110"/>
    </source>
</evidence>
<dbReference type="InterPro" id="IPR000014">
    <property type="entry name" value="PAS"/>
</dbReference>
<evidence type="ECO:0000256" key="7">
    <source>
        <dbReference type="SAM" id="Phobius"/>
    </source>
</evidence>
<name>A0A975TSX2_9RHOB</name>
<reference evidence="13 14" key="1">
    <citation type="submission" date="2021-07" db="EMBL/GenBank/DDBJ databases">
        <title>Karlodiniumbacter phycospheric gen. nov., sp. nov., a phycosphere bacterium isolated from karlodinium veneficum.</title>
        <authorList>
            <person name="Peng Y."/>
            <person name="Jiang L."/>
            <person name="Lee J."/>
        </authorList>
    </citation>
    <scope>NUCLEOTIDE SEQUENCE</scope>
    <source>
        <strain evidence="13 14">N5</strain>
    </source>
</reference>
<sequence>MQFLRNIANRLGTSLLLALLTASVLVLIYDASEYRVALENSRAATSDSRVWTVAQAEVDHTELLLALANLRTLHATAEDREVPNEALELLIAQLVVEFDIFYSRLRVLNVVLDRPEVPENVRAELRALIQYRDQLADMFDGSDMYDPAQLLAIEDAATAMDAPVRSLVLGALDFFVTEATASRYQEASDLRTFLGRSLLLLIVVVAAILISVIIQRGLAHQVAVIEAQNANIRLIYDASMLPVVVADSNGEIKLFNSAAEQTFGYTEADALGRNIADVMIPPHRLAQHYQGMERYRATGQGAFVNKGTKRTTSLRHDRTEFPVELSIRSETDAQGDTMLIAFIRDISEQSAFEQKLQEARDEARHHAATKTMFLATMSHEMRTPLHGLMASLELIDTDSVDRQTQDLIKTARSCGLQTLHQMDDVLELTRVGEVQERLAPFAPHRMVSKIIEELRPLAKERFNQLSLNVTGLSDDTKWLGHPQMFMRAMYNLIGNAIKFTQDGLVTINVNFDWQVAAKPRLCVSVVDNGRGISAEDQAHLFDLFFSSDAGQIGSQLNSSGLGLPIAQTAVQKMGGTITVESQLGVGSKFSFEIPLEALEDSQTPLIQNDVTVPRLSAGVRCLIVDDNHVNLDVAAQMLRRLGCDAVVCDNGEAAAESMVQQNFDVVFMDLNMPGGISGVEAAQLIRRHETSRPETKPAVVLALTADTTVTAAVMPEGLFDGIMHKPVLMHELRETLSRFLPCETADTRPDDALFDTTPEAFPDAFSDLFDLIGLEHGVRLLGGVLRDIDTALDAIRLQRTDAGDCLHRAIGSTASVGLLELSQQLRHAEDLEKVNAEKALSTLLTSLEFNSHRARECILRAQLDIRSTIP</sequence>
<dbReference type="InterPro" id="IPR003594">
    <property type="entry name" value="HATPase_dom"/>
</dbReference>
<dbReference type="Pfam" id="PF00072">
    <property type="entry name" value="Response_reg"/>
    <property type="match status" value="1"/>
</dbReference>
<dbReference type="InterPro" id="IPR004358">
    <property type="entry name" value="Sig_transdc_His_kin-like_C"/>
</dbReference>
<evidence type="ECO:0000313" key="14">
    <source>
        <dbReference type="Proteomes" id="UP000693972"/>
    </source>
</evidence>
<dbReference type="EC" id="2.7.13.3" evidence="2"/>
<dbReference type="Gene3D" id="3.30.450.20">
    <property type="entry name" value="PAS domain"/>
    <property type="match status" value="1"/>
</dbReference>
<gene>
    <name evidence="12" type="ORF">KUL25_14055</name>
    <name evidence="13" type="ORF">KUL25_14060</name>
</gene>
<keyword evidence="4" id="KW-0808">Transferase</keyword>
<dbReference type="EMBL" id="CP078073">
    <property type="protein sequence ID" value="QXL86582.1"/>
    <property type="molecule type" value="Genomic_DNA"/>
</dbReference>
<dbReference type="GO" id="GO:0000155">
    <property type="term" value="F:phosphorelay sensor kinase activity"/>
    <property type="evidence" value="ECO:0007669"/>
    <property type="project" value="InterPro"/>
</dbReference>
<organism evidence="13">
    <name type="scientific">Gymnodinialimonas phycosphaerae</name>
    <dbReference type="NCBI Taxonomy" id="2841589"/>
    <lineage>
        <taxon>Bacteria</taxon>
        <taxon>Pseudomonadati</taxon>
        <taxon>Pseudomonadota</taxon>
        <taxon>Alphaproteobacteria</taxon>
        <taxon>Rhodobacterales</taxon>
        <taxon>Paracoccaceae</taxon>
        <taxon>Gymnodinialimonas</taxon>
    </lineage>
</organism>
<proteinExistence type="predicted"/>
<dbReference type="Gene3D" id="1.10.287.130">
    <property type="match status" value="1"/>
</dbReference>
<dbReference type="PROSITE" id="PS50110">
    <property type="entry name" value="RESPONSE_REGULATORY"/>
    <property type="match status" value="1"/>
</dbReference>
<feature type="domain" description="Response regulatory" evidence="9">
    <location>
        <begin position="620"/>
        <end position="740"/>
    </location>
</feature>
<dbReference type="GO" id="GO:0006355">
    <property type="term" value="P:regulation of DNA-templated transcription"/>
    <property type="evidence" value="ECO:0007669"/>
    <property type="project" value="InterPro"/>
</dbReference>
<dbReference type="PANTHER" id="PTHR43047">
    <property type="entry name" value="TWO-COMPONENT HISTIDINE PROTEIN KINASE"/>
    <property type="match status" value="1"/>
</dbReference>
<feature type="domain" description="Histidine kinase" evidence="8">
    <location>
        <begin position="376"/>
        <end position="597"/>
    </location>
</feature>
<dbReference type="InterPro" id="IPR036097">
    <property type="entry name" value="HisK_dim/P_sf"/>
</dbReference>
<evidence type="ECO:0000259" key="10">
    <source>
        <dbReference type="PROSITE" id="PS50112"/>
    </source>
</evidence>
<keyword evidence="14" id="KW-1185">Reference proteome</keyword>
<dbReference type="SUPFAM" id="SSF55874">
    <property type="entry name" value="ATPase domain of HSP90 chaperone/DNA topoisomerase II/histidine kinase"/>
    <property type="match status" value="1"/>
</dbReference>
<feature type="modified residue" description="4-aspartylphosphate" evidence="6">
    <location>
        <position position="669"/>
    </location>
</feature>
<dbReference type="SUPFAM" id="SSF47384">
    <property type="entry name" value="Homodimeric domain of signal transducing histidine kinase"/>
    <property type="match status" value="1"/>
</dbReference>
<dbReference type="InterPro" id="IPR036890">
    <property type="entry name" value="HATPase_C_sf"/>
</dbReference>
<evidence type="ECO:0000256" key="6">
    <source>
        <dbReference type="PROSITE-ProRule" id="PRU00169"/>
    </source>
</evidence>
<dbReference type="Pfam" id="PF00512">
    <property type="entry name" value="HisKA"/>
    <property type="match status" value="1"/>
</dbReference>
<dbReference type="GO" id="GO:0009927">
    <property type="term" value="F:histidine phosphotransfer kinase activity"/>
    <property type="evidence" value="ECO:0007669"/>
    <property type="project" value="TreeGrafter"/>
</dbReference>
<dbReference type="PROSITE" id="PS50112">
    <property type="entry name" value="PAS"/>
    <property type="match status" value="1"/>
</dbReference>
<dbReference type="InterPro" id="IPR003661">
    <property type="entry name" value="HisK_dim/P_dom"/>
</dbReference>
<dbReference type="Proteomes" id="UP000693972">
    <property type="component" value="Unassembled WGS sequence"/>
</dbReference>
<dbReference type="PRINTS" id="PR00344">
    <property type="entry name" value="BCTRLSENSOR"/>
</dbReference>
<evidence type="ECO:0000313" key="12">
    <source>
        <dbReference type="EMBL" id="MBY4893887.1"/>
    </source>
</evidence>
<dbReference type="Pfam" id="PF02518">
    <property type="entry name" value="HATPase_c"/>
    <property type="match status" value="1"/>
</dbReference>
<dbReference type="GO" id="GO:0005886">
    <property type="term" value="C:plasma membrane"/>
    <property type="evidence" value="ECO:0007669"/>
    <property type="project" value="TreeGrafter"/>
</dbReference>
<dbReference type="InterPro" id="IPR035965">
    <property type="entry name" value="PAS-like_dom_sf"/>
</dbReference>
<dbReference type="PROSITE" id="PS50113">
    <property type="entry name" value="PAC"/>
    <property type="match status" value="1"/>
</dbReference>
<dbReference type="SMART" id="SM00448">
    <property type="entry name" value="REC"/>
    <property type="match status" value="1"/>
</dbReference>
<dbReference type="InterPro" id="IPR013767">
    <property type="entry name" value="PAS_fold"/>
</dbReference>
<feature type="transmembrane region" description="Helical" evidence="7">
    <location>
        <begin position="193"/>
        <end position="214"/>
    </location>
</feature>
<keyword evidence="7" id="KW-0472">Membrane</keyword>
<feature type="domain" description="PAS" evidence="10">
    <location>
        <begin position="228"/>
        <end position="281"/>
    </location>
</feature>
<feature type="transmembrane region" description="Helical" evidence="7">
    <location>
        <begin position="12"/>
        <end position="32"/>
    </location>
</feature>
<keyword evidence="5" id="KW-0418">Kinase</keyword>
<dbReference type="PANTHER" id="PTHR43047:SF72">
    <property type="entry name" value="OSMOSENSING HISTIDINE PROTEIN KINASE SLN1"/>
    <property type="match status" value="1"/>
</dbReference>
<dbReference type="PROSITE" id="PS50109">
    <property type="entry name" value="HIS_KIN"/>
    <property type="match status" value="1"/>
</dbReference>
<dbReference type="CDD" id="cd17546">
    <property type="entry name" value="REC_hyHK_CKI1_RcsC-like"/>
    <property type="match status" value="1"/>
</dbReference>
<protein>
    <recommendedName>
        <fullName evidence="2">histidine kinase</fullName>
        <ecNumber evidence="2">2.7.13.3</ecNumber>
    </recommendedName>
</protein>
<keyword evidence="7" id="KW-0812">Transmembrane</keyword>
<keyword evidence="3 6" id="KW-0597">Phosphoprotein</keyword>
<dbReference type="SUPFAM" id="SSF52172">
    <property type="entry name" value="CheY-like"/>
    <property type="match status" value="1"/>
</dbReference>
<dbReference type="SMART" id="SM00387">
    <property type="entry name" value="HATPase_c"/>
    <property type="match status" value="1"/>
</dbReference>
<dbReference type="InterPro" id="IPR011006">
    <property type="entry name" value="CheY-like_superfamily"/>
</dbReference>
<accession>A0A975TSX2</accession>
<feature type="domain" description="PAC" evidence="11">
    <location>
        <begin position="307"/>
        <end position="358"/>
    </location>
</feature>
<evidence type="ECO:0000313" key="13">
    <source>
        <dbReference type="EMBL" id="QXL86582.1"/>
    </source>
</evidence>
<dbReference type="NCBIfam" id="TIGR00229">
    <property type="entry name" value="sensory_box"/>
    <property type="match status" value="1"/>
</dbReference>
<dbReference type="AlphaFoldDB" id="A0A975TSX2"/>
<dbReference type="SMART" id="SM00091">
    <property type="entry name" value="PAS"/>
    <property type="match status" value="1"/>
</dbReference>
<dbReference type="RefSeq" id="WP_257893526.1">
    <property type="nucleotide sequence ID" value="NZ_JAIMBW010000001.1"/>
</dbReference>
<evidence type="ECO:0000256" key="4">
    <source>
        <dbReference type="ARBA" id="ARBA00022679"/>
    </source>
</evidence>
<dbReference type="CDD" id="cd00130">
    <property type="entry name" value="PAS"/>
    <property type="match status" value="1"/>
</dbReference>
<dbReference type="CDD" id="cd00082">
    <property type="entry name" value="HisKA"/>
    <property type="match status" value="1"/>
</dbReference>
<evidence type="ECO:0000256" key="5">
    <source>
        <dbReference type="ARBA" id="ARBA00022777"/>
    </source>
</evidence>
<dbReference type="InterPro" id="IPR005467">
    <property type="entry name" value="His_kinase_dom"/>
</dbReference>
<comment type="catalytic activity">
    <reaction evidence="1">
        <text>ATP + protein L-histidine = ADP + protein N-phospho-L-histidine.</text>
        <dbReference type="EC" id="2.7.13.3"/>
    </reaction>
</comment>
<dbReference type="InterPro" id="IPR001789">
    <property type="entry name" value="Sig_transdc_resp-reg_receiver"/>
</dbReference>
<dbReference type="Pfam" id="PF00989">
    <property type="entry name" value="PAS"/>
    <property type="match status" value="1"/>
</dbReference>
<dbReference type="SUPFAM" id="SSF55785">
    <property type="entry name" value="PYP-like sensor domain (PAS domain)"/>
    <property type="match status" value="1"/>
</dbReference>
<dbReference type="EMBL" id="JAIMBW010000001">
    <property type="protein sequence ID" value="MBY4893887.1"/>
    <property type="molecule type" value="Genomic_DNA"/>
</dbReference>
<dbReference type="SMART" id="SM00388">
    <property type="entry name" value="HisKA"/>
    <property type="match status" value="1"/>
</dbReference>
<evidence type="ECO:0000256" key="3">
    <source>
        <dbReference type="ARBA" id="ARBA00022553"/>
    </source>
</evidence>
<keyword evidence="7" id="KW-1133">Transmembrane helix</keyword>
<evidence type="ECO:0000259" key="11">
    <source>
        <dbReference type="PROSITE" id="PS50113"/>
    </source>
</evidence>